<dbReference type="EMBL" id="JACTNZ010000006">
    <property type="protein sequence ID" value="KAG5544314.1"/>
    <property type="molecule type" value="Genomic_DNA"/>
</dbReference>
<comment type="caution">
    <text evidence="2">The sequence shown here is derived from an EMBL/GenBank/DDBJ whole genome shotgun (WGS) entry which is preliminary data.</text>
</comment>
<dbReference type="Proteomes" id="UP000823749">
    <property type="component" value="Chromosome 6"/>
</dbReference>
<name>A0AAV6JVT4_9ERIC</name>
<feature type="compositionally biased region" description="Polar residues" evidence="1">
    <location>
        <begin position="17"/>
        <end position="28"/>
    </location>
</feature>
<evidence type="ECO:0008006" key="4">
    <source>
        <dbReference type="Google" id="ProtNLM"/>
    </source>
</evidence>
<sequence>MRRWTAFQGEPKPTPNPATTEDPTNSSLRCGKWILRLTKIQRSRGDKPFEGKPPGSQPMKRKGSSPSPTSSANSCTGENNVQLVPRYGYSITKMQQKFECLKAPYRLFKQLVKVHMGLGWDAELQIVTAHTGVWDEIIKANSKNEKLRSKGIDHFELLDELHHNSMATGAFAQPGTLGAATSDERASHVWPAKVHSGGDSVYTDSLKQKSDWSGGSVSKQVRGEQIHAYESERKAGYYEALTINR</sequence>
<organism evidence="2 3">
    <name type="scientific">Rhododendron griersonianum</name>
    <dbReference type="NCBI Taxonomy" id="479676"/>
    <lineage>
        <taxon>Eukaryota</taxon>
        <taxon>Viridiplantae</taxon>
        <taxon>Streptophyta</taxon>
        <taxon>Embryophyta</taxon>
        <taxon>Tracheophyta</taxon>
        <taxon>Spermatophyta</taxon>
        <taxon>Magnoliopsida</taxon>
        <taxon>eudicotyledons</taxon>
        <taxon>Gunneridae</taxon>
        <taxon>Pentapetalae</taxon>
        <taxon>asterids</taxon>
        <taxon>Ericales</taxon>
        <taxon>Ericaceae</taxon>
        <taxon>Ericoideae</taxon>
        <taxon>Rhodoreae</taxon>
        <taxon>Rhododendron</taxon>
    </lineage>
</organism>
<keyword evidence="3" id="KW-1185">Reference proteome</keyword>
<feature type="region of interest" description="Disordered" evidence="1">
    <location>
        <begin position="1"/>
        <end position="77"/>
    </location>
</feature>
<evidence type="ECO:0000313" key="3">
    <source>
        <dbReference type="Proteomes" id="UP000823749"/>
    </source>
</evidence>
<gene>
    <name evidence="2" type="ORF">RHGRI_016910</name>
</gene>
<evidence type="ECO:0000313" key="2">
    <source>
        <dbReference type="EMBL" id="KAG5544314.1"/>
    </source>
</evidence>
<dbReference type="PANTHER" id="PTHR47584:SF14">
    <property type="entry name" value="L10-INTERACTING MYB DOMAIN-CONTAINING PROTEIN-LIKE"/>
    <property type="match status" value="1"/>
</dbReference>
<proteinExistence type="predicted"/>
<accession>A0AAV6JVT4</accession>
<dbReference type="InterPro" id="IPR045026">
    <property type="entry name" value="LIMYB"/>
</dbReference>
<reference evidence="2 3" key="1">
    <citation type="submission" date="2020-08" db="EMBL/GenBank/DDBJ databases">
        <title>Plant Genome Project.</title>
        <authorList>
            <person name="Zhang R.-G."/>
        </authorList>
    </citation>
    <scope>NUCLEOTIDE SEQUENCE [LARGE SCALE GENOMIC DNA]</scope>
    <source>
        <strain evidence="2">WSP0</strain>
        <tissue evidence="2">Leaf</tissue>
    </source>
</reference>
<protein>
    <recommendedName>
        <fullName evidence="4">Myb/SANT-like domain-containing protein</fullName>
    </recommendedName>
</protein>
<evidence type="ECO:0000256" key="1">
    <source>
        <dbReference type="SAM" id="MobiDB-lite"/>
    </source>
</evidence>
<feature type="compositionally biased region" description="Low complexity" evidence="1">
    <location>
        <begin position="64"/>
        <end position="74"/>
    </location>
</feature>
<dbReference type="PANTHER" id="PTHR47584">
    <property type="match status" value="1"/>
</dbReference>
<dbReference type="AlphaFoldDB" id="A0AAV6JVT4"/>